<dbReference type="Gene3D" id="3.40.50.1000">
    <property type="entry name" value="HAD superfamily/HAD-like"/>
    <property type="match status" value="1"/>
</dbReference>
<dbReference type="InterPro" id="IPR036412">
    <property type="entry name" value="HAD-like_sf"/>
</dbReference>
<comment type="caution">
    <text evidence="1">The sequence shown here is derived from an EMBL/GenBank/DDBJ whole genome shotgun (WGS) entry which is preliminary data.</text>
</comment>
<reference evidence="1 2" key="1">
    <citation type="submission" date="2020-02" db="EMBL/GenBank/DDBJ databases">
        <title>Balneolaceae bacterium YR4-1, complete genome.</title>
        <authorList>
            <person name="Li Y."/>
            <person name="Wu S."/>
        </authorList>
    </citation>
    <scope>NUCLEOTIDE SEQUENCE [LARGE SCALE GENOMIC DNA]</scope>
    <source>
        <strain evidence="1 2">YR4-1</strain>
    </source>
</reference>
<dbReference type="PANTHER" id="PTHR46191:SF2">
    <property type="entry name" value="HALOACID DEHALOGENASE-LIKE HYDROLASE DOMAIN-CONTAINING PROTEIN 3"/>
    <property type="match status" value="1"/>
</dbReference>
<dbReference type="Proteomes" id="UP000473278">
    <property type="component" value="Unassembled WGS sequence"/>
</dbReference>
<dbReference type="InterPro" id="IPR023214">
    <property type="entry name" value="HAD_sf"/>
</dbReference>
<organism evidence="1 2">
    <name type="scientific">Halalkalibaculum roseum</name>
    <dbReference type="NCBI Taxonomy" id="2709311"/>
    <lineage>
        <taxon>Bacteria</taxon>
        <taxon>Pseudomonadati</taxon>
        <taxon>Balneolota</taxon>
        <taxon>Balneolia</taxon>
        <taxon>Balneolales</taxon>
        <taxon>Balneolaceae</taxon>
        <taxon>Halalkalibaculum</taxon>
    </lineage>
</organism>
<dbReference type="AlphaFoldDB" id="A0A6M1SY61"/>
<sequence length="302" mass="34205">MDLSLKKKLVHRIKELAEPLSPLPAEHTTRLNKISDIKCVAFDFYGTMYLSGVGDIGIDEDQEDESEEIFRKSLEASGFSVQDITAGSLGLQILKQSLARHKQKAKENGVEYPEPEIRKVWRDVLNELKEQSLISGTIGESSIASFAVEFEFRINAIWPVPNLAEILTQLKKRDLELAIISNSQFYTPLAFEAIMGRSPEDFGFNKDLLVWSYECGCKKPDTALYEEFVERIQEQDINPTQVLYIGNDINKDIRPASYLGMHTGLYVGDSRSIRHEESELKNISPTPDMVIDDLSQIEKCLI</sequence>
<dbReference type="InterPro" id="IPR051828">
    <property type="entry name" value="HAD-like_hydrolase_domain"/>
</dbReference>
<keyword evidence="1" id="KW-0378">Hydrolase</keyword>
<dbReference type="SUPFAM" id="SSF56784">
    <property type="entry name" value="HAD-like"/>
    <property type="match status" value="1"/>
</dbReference>
<dbReference type="Pfam" id="PF00702">
    <property type="entry name" value="Hydrolase"/>
    <property type="match status" value="1"/>
</dbReference>
<proteinExistence type="predicted"/>
<name>A0A6M1SY61_9BACT</name>
<accession>A0A6M1SY61</accession>
<evidence type="ECO:0000313" key="1">
    <source>
        <dbReference type="EMBL" id="NGP76094.1"/>
    </source>
</evidence>
<dbReference type="GO" id="GO:0016787">
    <property type="term" value="F:hydrolase activity"/>
    <property type="evidence" value="ECO:0007669"/>
    <property type="project" value="UniProtKB-KW"/>
</dbReference>
<protein>
    <submittedName>
        <fullName evidence="1">HAD hydrolase-like protein</fullName>
    </submittedName>
</protein>
<keyword evidence="2" id="KW-1185">Reference proteome</keyword>
<dbReference type="EMBL" id="JAALLT010000002">
    <property type="protein sequence ID" value="NGP76094.1"/>
    <property type="molecule type" value="Genomic_DNA"/>
</dbReference>
<gene>
    <name evidence="1" type="ORF">G3570_05595</name>
</gene>
<evidence type="ECO:0000313" key="2">
    <source>
        <dbReference type="Proteomes" id="UP000473278"/>
    </source>
</evidence>
<dbReference type="RefSeq" id="WP_165140156.1">
    <property type="nucleotide sequence ID" value="NZ_JAALLT010000002.1"/>
</dbReference>
<dbReference type="PANTHER" id="PTHR46191">
    <property type="match status" value="1"/>
</dbReference>